<evidence type="ECO:0000313" key="2">
    <source>
        <dbReference type="Proteomes" id="UP000683360"/>
    </source>
</evidence>
<comment type="caution">
    <text evidence="1">The sequence shown here is derived from an EMBL/GenBank/DDBJ whole genome shotgun (WGS) entry which is preliminary data.</text>
</comment>
<dbReference type="EMBL" id="CAJPWZ010002231">
    <property type="protein sequence ID" value="CAG2234322.1"/>
    <property type="molecule type" value="Genomic_DNA"/>
</dbReference>
<protein>
    <submittedName>
        <fullName evidence="1">Uncharacterized protein</fullName>
    </submittedName>
</protein>
<evidence type="ECO:0000313" key="1">
    <source>
        <dbReference type="EMBL" id="CAG2234322.1"/>
    </source>
</evidence>
<dbReference type="AlphaFoldDB" id="A0A8S3TRR0"/>
<gene>
    <name evidence="1" type="ORF">MEDL_46962</name>
</gene>
<dbReference type="OrthoDB" id="6155261at2759"/>
<dbReference type="PANTHER" id="PTHR47510:SF3">
    <property type="entry name" value="ENDO_EXONUCLEASE_PHOSPHATASE DOMAIN-CONTAINING PROTEIN"/>
    <property type="match status" value="1"/>
</dbReference>
<name>A0A8S3TRR0_MYTED</name>
<proteinExistence type="predicted"/>
<organism evidence="1 2">
    <name type="scientific">Mytilus edulis</name>
    <name type="common">Blue mussel</name>
    <dbReference type="NCBI Taxonomy" id="6550"/>
    <lineage>
        <taxon>Eukaryota</taxon>
        <taxon>Metazoa</taxon>
        <taxon>Spiralia</taxon>
        <taxon>Lophotrochozoa</taxon>
        <taxon>Mollusca</taxon>
        <taxon>Bivalvia</taxon>
        <taxon>Autobranchia</taxon>
        <taxon>Pteriomorphia</taxon>
        <taxon>Mytilida</taxon>
        <taxon>Mytiloidea</taxon>
        <taxon>Mytilidae</taxon>
        <taxon>Mytilinae</taxon>
        <taxon>Mytilus</taxon>
    </lineage>
</organism>
<dbReference type="PANTHER" id="PTHR47510">
    <property type="entry name" value="REVERSE TRANSCRIPTASE DOMAIN-CONTAINING PROTEIN"/>
    <property type="match status" value="1"/>
</dbReference>
<dbReference type="Proteomes" id="UP000683360">
    <property type="component" value="Unassembled WGS sequence"/>
</dbReference>
<accession>A0A8S3TRR0</accession>
<sequence length="333" mass="36930">MTRTIDCRTDDCISLMVTGTLRMTSTVDCRADDCISLLVTGTLRMTSTINCRTDNCISLMVTGTLRMTIDDKLCNNDDGARFDALNKFVKSKLQTGSEKFIIPEMSILDVNMYLKKLDKSKATGLDDVGPNILSMCSDVIAPALTYIFNLSIKSGKFPSIFKTARVCPIFKSGDACNPDNYRPIAVLPCLSKIIERHIANSLTDDCISLLVTGTLRMTSTTDCRADDFNLMWVTGTLIMTSTIYCRTDDCISLMVTGTLRMTSTIDCRADDCISLLVTVTMRMTRTFYCRADDCISLLVTGTLRMTSTIDCRADDCISLLVRPEGNTENDDYY</sequence>
<reference evidence="1" key="1">
    <citation type="submission" date="2021-03" db="EMBL/GenBank/DDBJ databases">
        <authorList>
            <person name="Bekaert M."/>
        </authorList>
    </citation>
    <scope>NUCLEOTIDE SEQUENCE</scope>
</reference>
<keyword evidence="2" id="KW-1185">Reference proteome</keyword>